<feature type="non-terminal residue" evidence="1">
    <location>
        <position position="207"/>
    </location>
</feature>
<gene>
    <name evidence="1" type="ORF">LY89DRAFT_594180</name>
</gene>
<evidence type="ECO:0000313" key="1">
    <source>
        <dbReference type="EMBL" id="KUJ11430.1"/>
    </source>
</evidence>
<dbReference type="OrthoDB" id="206201at2759"/>
<dbReference type="PANTHER" id="PTHR46082">
    <property type="entry name" value="ATP/GTP-BINDING PROTEIN-RELATED"/>
    <property type="match status" value="1"/>
</dbReference>
<protein>
    <submittedName>
        <fullName evidence="1">Uncharacterized protein</fullName>
    </submittedName>
</protein>
<dbReference type="InterPro" id="IPR011990">
    <property type="entry name" value="TPR-like_helical_dom_sf"/>
</dbReference>
<accession>A0A194WTZ7</accession>
<dbReference type="InParanoid" id="A0A194WTZ7"/>
<dbReference type="Proteomes" id="UP000070700">
    <property type="component" value="Unassembled WGS sequence"/>
</dbReference>
<organism evidence="1 2">
    <name type="scientific">Mollisia scopiformis</name>
    <name type="common">Conifer needle endophyte fungus</name>
    <name type="synonym">Phialocephala scopiformis</name>
    <dbReference type="NCBI Taxonomy" id="149040"/>
    <lineage>
        <taxon>Eukaryota</taxon>
        <taxon>Fungi</taxon>
        <taxon>Dikarya</taxon>
        <taxon>Ascomycota</taxon>
        <taxon>Pezizomycotina</taxon>
        <taxon>Leotiomycetes</taxon>
        <taxon>Helotiales</taxon>
        <taxon>Mollisiaceae</taxon>
        <taxon>Mollisia</taxon>
    </lineage>
</organism>
<dbReference type="SUPFAM" id="SSF48452">
    <property type="entry name" value="TPR-like"/>
    <property type="match status" value="1"/>
</dbReference>
<dbReference type="PANTHER" id="PTHR46082:SF6">
    <property type="entry name" value="AAA+ ATPASE DOMAIN-CONTAINING PROTEIN-RELATED"/>
    <property type="match status" value="1"/>
</dbReference>
<dbReference type="RefSeq" id="XP_018065785.1">
    <property type="nucleotide sequence ID" value="XM_018209788.1"/>
</dbReference>
<evidence type="ECO:0000313" key="2">
    <source>
        <dbReference type="Proteomes" id="UP000070700"/>
    </source>
</evidence>
<dbReference type="KEGG" id="psco:LY89DRAFT_594180"/>
<dbReference type="EMBL" id="KQ947426">
    <property type="protein sequence ID" value="KUJ11430.1"/>
    <property type="molecule type" value="Genomic_DNA"/>
</dbReference>
<dbReference type="InterPro" id="IPR053137">
    <property type="entry name" value="NLR-like"/>
</dbReference>
<sequence length="207" mass="23885">MGALNKVIAVSKLKEFEARKQRHDTAQTYVDEGKLYRAVKLFRENLSWSLANFEQDHATTVYDQETLAFAVSELGHLNETKNRAVHDKEAKKKIQALYEEARDLDQKALETRTRVEGTSPPSKDLLETQRNLANDYVSLEDYKKAAELFLKNFEARRVHPELGEDDDMTLRTGHDLAGCWHRQGNYQKAKALNTKILEARIRLQKPE</sequence>
<proteinExistence type="predicted"/>
<keyword evidence="2" id="KW-1185">Reference proteome</keyword>
<name>A0A194WTZ7_MOLSC</name>
<dbReference type="Pfam" id="PF13424">
    <property type="entry name" value="TPR_12"/>
    <property type="match status" value="1"/>
</dbReference>
<dbReference type="Gene3D" id="1.25.40.10">
    <property type="entry name" value="Tetratricopeptide repeat domain"/>
    <property type="match status" value="1"/>
</dbReference>
<dbReference type="AlphaFoldDB" id="A0A194WTZ7"/>
<reference evidence="1 2" key="1">
    <citation type="submission" date="2015-10" db="EMBL/GenBank/DDBJ databases">
        <title>Full genome of DAOMC 229536 Phialocephala scopiformis, a fungal endophyte of spruce producing the potent anti-insectan compound rugulosin.</title>
        <authorList>
            <consortium name="DOE Joint Genome Institute"/>
            <person name="Walker A.K."/>
            <person name="Frasz S.L."/>
            <person name="Seifert K.A."/>
            <person name="Miller J.D."/>
            <person name="Mondo S.J."/>
            <person name="Labutti K."/>
            <person name="Lipzen A."/>
            <person name="Dockter R."/>
            <person name="Kennedy M."/>
            <person name="Grigoriev I.V."/>
            <person name="Spatafora J.W."/>
        </authorList>
    </citation>
    <scope>NUCLEOTIDE SEQUENCE [LARGE SCALE GENOMIC DNA]</scope>
    <source>
        <strain evidence="1 2">CBS 120377</strain>
    </source>
</reference>
<dbReference type="GeneID" id="28819514"/>
<dbReference type="Pfam" id="PF13374">
    <property type="entry name" value="TPR_10"/>
    <property type="match status" value="1"/>
</dbReference>